<feature type="binding site" evidence="6">
    <location>
        <begin position="203"/>
        <end position="207"/>
    </location>
    <ligand>
        <name>GTP</name>
        <dbReference type="ChEBI" id="CHEBI:37565"/>
    </ligand>
</feature>
<evidence type="ECO:0000256" key="1">
    <source>
        <dbReference type="ARBA" id="ARBA00004853"/>
    </source>
</evidence>
<protein>
    <recommendedName>
        <fullName evidence="6">GTP cyclohydrolase-2</fullName>
        <ecNumber evidence="6">3.5.4.25</ecNumber>
    </recommendedName>
    <alternativeName>
        <fullName evidence="6">GTP cyclohydrolase II</fullName>
    </alternativeName>
</protein>
<comment type="similarity">
    <text evidence="6">Belongs to the GTP cyclohydrolase II family.</text>
</comment>
<proteinExistence type="inferred from homology"/>
<gene>
    <name evidence="6 8" type="primary">ribA</name>
    <name evidence="8" type="ORF">KCG44_04805</name>
</gene>
<evidence type="ECO:0000256" key="4">
    <source>
        <dbReference type="ARBA" id="ARBA00022833"/>
    </source>
</evidence>
<evidence type="ECO:0000259" key="7">
    <source>
        <dbReference type="Pfam" id="PF00925"/>
    </source>
</evidence>
<reference evidence="8 9" key="1">
    <citation type="submission" date="2021-04" db="EMBL/GenBank/DDBJ databases">
        <authorList>
            <person name="Pira H."/>
            <person name="Risdian C."/>
            <person name="Wink J."/>
        </authorList>
    </citation>
    <scope>NUCLEOTIDE SEQUENCE [LARGE SCALE GENOMIC DNA]</scope>
    <source>
        <strain evidence="8 9">WHA3</strain>
    </source>
</reference>
<dbReference type="EC" id="3.5.4.25" evidence="6"/>
<dbReference type="GO" id="GO:0003935">
    <property type="term" value="F:GTP cyclohydrolase II activity"/>
    <property type="evidence" value="ECO:0007669"/>
    <property type="project" value="UniProtKB-EC"/>
</dbReference>
<evidence type="ECO:0000256" key="6">
    <source>
        <dbReference type="HAMAP-Rule" id="MF_00179"/>
    </source>
</evidence>
<feature type="binding site" evidence="6">
    <location>
        <position position="224"/>
    </location>
    <ligand>
        <name>GTP</name>
        <dbReference type="ChEBI" id="CHEBI:37565"/>
    </ligand>
</feature>
<feature type="domain" description="GTP cyclohydrolase II" evidence="7">
    <location>
        <begin position="161"/>
        <end position="324"/>
    </location>
</feature>
<evidence type="ECO:0000256" key="2">
    <source>
        <dbReference type="ARBA" id="ARBA00022619"/>
    </source>
</evidence>
<dbReference type="HAMAP" id="MF_00179">
    <property type="entry name" value="RibA"/>
    <property type="match status" value="1"/>
</dbReference>
<dbReference type="InterPro" id="IPR000926">
    <property type="entry name" value="RibA"/>
</dbReference>
<keyword evidence="2 6" id="KW-0686">Riboflavin biosynthesis</keyword>
<evidence type="ECO:0000256" key="5">
    <source>
        <dbReference type="ARBA" id="ARBA00049295"/>
    </source>
</evidence>
<keyword evidence="6" id="KW-0547">Nucleotide-binding</keyword>
<sequence>MSIAAERAIDELRRGRAANVAGLAVLPVELCGEDALEAFEGDARADILITDKRAAQLALANQLGAAGMQAVGIARPDWIDAAGAAAIADPTLDLSKPMKGPFRTVTVDDTARARAALQLAKLAGLLPALHMRPARDDDNFLTVGVAEIEAHRAPATLAEVTRARLPLKAAKDTQVIAFRSPGGPEHLVLMIGKGAYGDAPLTRLHSACLTGDVLGSLKCDCGDQLRAALDAIAADGGGILLYLQQEGRGIGLLNKLRAYRLQDQGFDTVDANLRLGFEVDERDFGIAAAMLRGVGAARIRLLTNNPHKVAGLEAEGVAVDDRVPLIAGHGELNADYLATKRDRTGHQL</sequence>
<feature type="active site" description="Nucleophile" evidence="6">
    <location>
        <position position="282"/>
    </location>
</feature>
<keyword evidence="6 8" id="KW-0378">Hydrolase</keyword>
<dbReference type="PANTHER" id="PTHR21327">
    <property type="entry name" value="GTP CYCLOHYDROLASE II-RELATED"/>
    <property type="match status" value="1"/>
</dbReference>
<dbReference type="EMBL" id="JAGSPA010000001">
    <property type="protein sequence ID" value="MBV7256102.1"/>
    <property type="molecule type" value="Genomic_DNA"/>
</dbReference>
<evidence type="ECO:0000313" key="9">
    <source>
        <dbReference type="Proteomes" id="UP000722336"/>
    </source>
</evidence>
<keyword evidence="4 6" id="KW-0862">Zinc</keyword>
<feature type="binding site" evidence="6">
    <location>
        <position position="219"/>
    </location>
    <ligand>
        <name>Zn(2+)</name>
        <dbReference type="ChEBI" id="CHEBI:29105"/>
        <note>catalytic</note>
    </ligand>
</feature>
<comment type="caution">
    <text evidence="8">The sequence shown here is derived from an EMBL/GenBank/DDBJ whole genome shotgun (WGS) entry which is preliminary data.</text>
</comment>
<comment type="cofactor">
    <cofactor evidence="6">
        <name>Zn(2+)</name>
        <dbReference type="ChEBI" id="CHEBI:29105"/>
    </cofactor>
    <text evidence="6">Binds 1 zinc ion per subunit.</text>
</comment>
<comment type="pathway">
    <text evidence="1 6">Cofactor biosynthesis; riboflavin biosynthesis; 5-amino-6-(D-ribitylamino)uracil from GTP: step 1/4.</text>
</comment>
<feature type="binding site" evidence="6">
    <location>
        <position position="268"/>
    </location>
    <ligand>
        <name>GTP</name>
        <dbReference type="ChEBI" id="CHEBI:37565"/>
    </ligand>
</feature>
<dbReference type="Proteomes" id="UP000722336">
    <property type="component" value="Unassembled WGS sequence"/>
</dbReference>
<feature type="active site" description="Proton acceptor" evidence="6">
    <location>
        <position position="280"/>
    </location>
</feature>
<feature type="binding site" evidence="6">
    <location>
        <begin position="246"/>
        <end position="248"/>
    </location>
    <ligand>
        <name>GTP</name>
        <dbReference type="ChEBI" id="CHEBI:37565"/>
    </ligand>
</feature>
<feature type="binding site" evidence="6">
    <location>
        <position position="303"/>
    </location>
    <ligand>
        <name>GTP</name>
        <dbReference type="ChEBI" id="CHEBI:37565"/>
    </ligand>
</feature>
<feature type="binding site" evidence="6">
    <location>
        <position position="208"/>
    </location>
    <ligand>
        <name>Zn(2+)</name>
        <dbReference type="ChEBI" id="CHEBI:29105"/>
        <note>catalytic</note>
    </ligand>
</feature>
<dbReference type="NCBIfam" id="TIGR00505">
    <property type="entry name" value="ribA"/>
    <property type="match status" value="1"/>
</dbReference>
<keyword evidence="3 6" id="KW-0479">Metal-binding</keyword>
<comment type="catalytic activity">
    <reaction evidence="5 6">
        <text>GTP + 4 H2O = 2,5-diamino-6-hydroxy-4-(5-phosphoribosylamino)-pyrimidine + formate + 2 phosphate + 3 H(+)</text>
        <dbReference type="Rhea" id="RHEA:23704"/>
        <dbReference type="ChEBI" id="CHEBI:15377"/>
        <dbReference type="ChEBI" id="CHEBI:15378"/>
        <dbReference type="ChEBI" id="CHEBI:15740"/>
        <dbReference type="ChEBI" id="CHEBI:37565"/>
        <dbReference type="ChEBI" id="CHEBI:43474"/>
        <dbReference type="ChEBI" id="CHEBI:58614"/>
        <dbReference type="EC" id="3.5.4.25"/>
    </reaction>
</comment>
<organism evidence="8 9">
    <name type="scientific">Pacificimonas pallii</name>
    <dbReference type="NCBI Taxonomy" id="2827236"/>
    <lineage>
        <taxon>Bacteria</taxon>
        <taxon>Pseudomonadati</taxon>
        <taxon>Pseudomonadota</taxon>
        <taxon>Alphaproteobacteria</taxon>
        <taxon>Sphingomonadales</taxon>
        <taxon>Sphingosinicellaceae</taxon>
        <taxon>Pacificimonas</taxon>
    </lineage>
</organism>
<evidence type="ECO:0000256" key="3">
    <source>
        <dbReference type="ARBA" id="ARBA00022723"/>
    </source>
</evidence>
<feature type="binding site" evidence="6">
    <location>
        <position position="308"/>
    </location>
    <ligand>
        <name>GTP</name>
        <dbReference type="ChEBI" id="CHEBI:37565"/>
    </ligand>
</feature>
<feature type="binding site" evidence="6">
    <location>
        <position position="221"/>
    </location>
    <ligand>
        <name>Zn(2+)</name>
        <dbReference type="ChEBI" id="CHEBI:29105"/>
        <note>catalytic</note>
    </ligand>
</feature>
<dbReference type="PANTHER" id="PTHR21327:SF18">
    <property type="entry name" value="3,4-DIHYDROXY-2-BUTANONE 4-PHOSPHATE SYNTHASE"/>
    <property type="match status" value="1"/>
</dbReference>
<dbReference type="NCBIfam" id="NF001591">
    <property type="entry name" value="PRK00393.1"/>
    <property type="match status" value="1"/>
</dbReference>
<comment type="function">
    <text evidence="6">Catalyzes the conversion of GTP to 2,5-diamino-6-ribosylamino-4(3H)-pyrimidinone 5'-phosphate (DARP), formate and pyrophosphate.</text>
</comment>
<dbReference type="Pfam" id="PF00925">
    <property type="entry name" value="GTP_cyclohydro2"/>
    <property type="match status" value="1"/>
</dbReference>
<keyword evidence="6" id="KW-0342">GTP-binding</keyword>
<name>A0ABS6SCE9_9SPHN</name>
<dbReference type="RefSeq" id="WP_218444546.1">
    <property type="nucleotide sequence ID" value="NZ_JAGSPA010000001.1"/>
</dbReference>
<dbReference type="InterPro" id="IPR032677">
    <property type="entry name" value="GTP_cyclohydro_II"/>
</dbReference>
<evidence type="ECO:0000313" key="8">
    <source>
        <dbReference type="EMBL" id="MBV7256102.1"/>
    </source>
</evidence>
<accession>A0ABS6SCE9</accession>
<dbReference type="CDD" id="cd00641">
    <property type="entry name" value="GTP_cyclohydro2"/>
    <property type="match status" value="1"/>
</dbReference>
<keyword evidence="9" id="KW-1185">Reference proteome</keyword>